<evidence type="ECO:0000313" key="2">
    <source>
        <dbReference type="EMBL" id="AGK57376.1"/>
    </source>
</evidence>
<accession>N0BA04</accession>
<sequence length="83" mass="8901">MDCDRPAGFRQAESDRAPYATGGTCNQGRSSGVGISVHGCELSESAWRITSRPTEGEGLELSEGEKRPNQRSIFRRSASVAGK</sequence>
<organism evidence="2 3">
    <name type="scientific">Hyphomicrobium denitrificans 1NES1</name>
    <dbReference type="NCBI Taxonomy" id="670307"/>
    <lineage>
        <taxon>Bacteria</taxon>
        <taxon>Pseudomonadati</taxon>
        <taxon>Pseudomonadota</taxon>
        <taxon>Alphaproteobacteria</taxon>
        <taxon>Hyphomicrobiales</taxon>
        <taxon>Hyphomicrobiaceae</taxon>
        <taxon>Hyphomicrobium</taxon>
    </lineage>
</organism>
<dbReference type="EMBL" id="CP005587">
    <property type="protein sequence ID" value="AGK57376.1"/>
    <property type="molecule type" value="Genomic_DNA"/>
</dbReference>
<keyword evidence="3" id="KW-1185">Reference proteome</keyword>
<proteinExistence type="predicted"/>
<reference evidence="2 3" key="1">
    <citation type="journal article" date="2013" name="Genome Announc.">
        <title>Genome sequences for three denitrifying bacterial strains isolated from a uranium- and nitrate-contaminated subsurface environment.</title>
        <authorList>
            <person name="Venkatramanan R."/>
            <person name="Prakash O."/>
            <person name="Woyke T."/>
            <person name="Chain P."/>
            <person name="Goodwin L.A."/>
            <person name="Watson D."/>
            <person name="Brooks S."/>
            <person name="Kostka J.E."/>
            <person name="Green S.J."/>
        </authorList>
    </citation>
    <scope>NUCLEOTIDE SEQUENCE [LARGE SCALE GENOMIC DNA]</scope>
    <source>
        <strain evidence="2 3">1NES1</strain>
    </source>
</reference>
<evidence type="ECO:0000256" key="1">
    <source>
        <dbReference type="SAM" id="MobiDB-lite"/>
    </source>
</evidence>
<dbReference type="AlphaFoldDB" id="N0BA04"/>
<feature type="compositionally biased region" description="Basic and acidic residues" evidence="1">
    <location>
        <begin position="1"/>
        <end position="16"/>
    </location>
</feature>
<dbReference type="KEGG" id="hdt:HYPDE_28483"/>
<dbReference type="HOGENOM" id="CLU_2538004_0_0_5"/>
<feature type="region of interest" description="Disordered" evidence="1">
    <location>
        <begin position="51"/>
        <end position="83"/>
    </location>
</feature>
<name>N0BA04_9HYPH</name>
<dbReference type="Proteomes" id="UP000005952">
    <property type="component" value="Chromosome"/>
</dbReference>
<evidence type="ECO:0000313" key="3">
    <source>
        <dbReference type="Proteomes" id="UP000005952"/>
    </source>
</evidence>
<feature type="region of interest" description="Disordered" evidence="1">
    <location>
        <begin position="1"/>
        <end position="30"/>
    </location>
</feature>
<dbReference type="STRING" id="670307.HYPDE_28483"/>
<protein>
    <submittedName>
        <fullName evidence="2">Uncharacterized protein</fullName>
    </submittedName>
</protein>
<gene>
    <name evidence="2" type="ORF">HYPDE_28483</name>
</gene>